<proteinExistence type="predicted"/>
<reference evidence="1 2" key="1">
    <citation type="submission" date="2018-09" db="EMBL/GenBank/DDBJ databases">
        <title>The draft genome of Acinetobacter spp. strains.</title>
        <authorList>
            <person name="Qin J."/>
            <person name="Feng Y."/>
            <person name="Zong Z."/>
        </authorList>
    </citation>
    <scope>NUCLEOTIDE SEQUENCE [LARGE SCALE GENOMIC DNA]</scope>
    <source>
        <strain evidence="1 2">WCHAc060096</strain>
    </source>
</reference>
<dbReference type="SUPFAM" id="SSF53474">
    <property type="entry name" value="alpha/beta-Hydrolases"/>
    <property type="match status" value="1"/>
</dbReference>
<dbReference type="InterPro" id="IPR029058">
    <property type="entry name" value="AB_hydrolase_fold"/>
</dbReference>
<evidence type="ECO:0000313" key="1">
    <source>
        <dbReference type="EMBL" id="RKG31517.1"/>
    </source>
</evidence>
<gene>
    <name evidence="1" type="ORF">D7V21_13665</name>
</gene>
<keyword evidence="2" id="KW-1185">Reference proteome</keyword>
<name>A0A3A8E9J8_9GAMM</name>
<organism evidence="1 2">
    <name type="scientific">Acinetobacter guerrae</name>
    <dbReference type="NCBI Taxonomy" id="1843371"/>
    <lineage>
        <taxon>Bacteria</taxon>
        <taxon>Pseudomonadati</taxon>
        <taxon>Pseudomonadota</taxon>
        <taxon>Gammaproteobacteria</taxon>
        <taxon>Moraxellales</taxon>
        <taxon>Moraxellaceae</taxon>
        <taxon>Acinetobacter</taxon>
    </lineage>
</organism>
<sequence>MKLIFIHGAQQQGFDAQSLQDHWLNIFQLGLTHLDVHIPLHNLNLAFPYYGDLIHQHTLAQLETPLDAFMPQAWQDWHLPYLQHSEPQQIDQDQRLIPLLAKHHEELTLTSRLYLFSHLAKDHVLREFVMLLNKFPKLHENMLHRYILEVYLYLANPDFMNNVHERVIQSFDEDEEYIIVSHSLGTVIAYNLLQQLSKKIKIRRFITLASPLAFRVVQSRLNRPTEQLEALQGDWHNFYSHEDYLTTFPLDHSFFNFQPSIINQGISTFAHKPHEIIGYLQHPLVVQSIIESICPNEALRLDPEQAG</sequence>
<protein>
    <recommendedName>
        <fullName evidence="3">Alpha/beta hydrolase</fullName>
    </recommendedName>
</protein>
<dbReference type="OrthoDB" id="3483116at2"/>
<comment type="caution">
    <text evidence="1">The sequence shown here is derived from an EMBL/GenBank/DDBJ whole genome shotgun (WGS) entry which is preliminary data.</text>
</comment>
<dbReference type="EMBL" id="RAXU01000020">
    <property type="protein sequence ID" value="RKG31517.1"/>
    <property type="molecule type" value="Genomic_DNA"/>
</dbReference>
<dbReference type="AlphaFoldDB" id="A0A3A8E9J8"/>
<evidence type="ECO:0008006" key="3">
    <source>
        <dbReference type="Google" id="ProtNLM"/>
    </source>
</evidence>
<accession>A0A3A8E9J8</accession>
<dbReference type="Gene3D" id="3.40.50.1820">
    <property type="entry name" value="alpha/beta hydrolase"/>
    <property type="match status" value="1"/>
</dbReference>
<evidence type="ECO:0000313" key="2">
    <source>
        <dbReference type="Proteomes" id="UP000269001"/>
    </source>
</evidence>
<dbReference type="RefSeq" id="WP_120371018.1">
    <property type="nucleotide sequence ID" value="NZ_LXGN01000059.1"/>
</dbReference>
<dbReference type="Proteomes" id="UP000269001">
    <property type="component" value="Unassembled WGS sequence"/>
</dbReference>